<accession>A0A7M1T0I0</accession>
<dbReference type="Pfam" id="PF00293">
    <property type="entry name" value="NUDIX"/>
    <property type="match status" value="1"/>
</dbReference>
<dbReference type="InterPro" id="IPR015797">
    <property type="entry name" value="NUDIX_hydrolase-like_dom_sf"/>
</dbReference>
<dbReference type="PROSITE" id="PS51462">
    <property type="entry name" value="NUDIX"/>
    <property type="match status" value="1"/>
</dbReference>
<dbReference type="GO" id="GO:0004081">
    <property type="term" value="F:bis(5'-nucleosyl)-tetraphosphatase (asymmetrical) activity"/>
    <property type="evidence" value="ECO:0007669"/>
    <property type="project" value="TreeGrafter"/>
</dbReference>
<gene>
    <name evidence="3" type="ORF">IM660_09310</name>
</gene>
<dbReference type="InterPro" id="IPR000086">
    <property type="entry name" value="NUDIX_hydrolase_dom"/>
</dbReference>
<organism evidence="3 4">
    <name type="scientific">Ruania alkalisoli</name>
    <dbReference type="NCBI Taxonomy" id="2779775"/>
    <lineage>
        <taxon>Bacteria</taxon>
        <taxon>Bacillati</taxon>
        <taxon>Actinomycetota</taxon>
        <taxon>Actinomycetes</taxon>
        <taxon>Micrococcales</taxon>
        <taxon>Ruaniaceae</taxon>
        <taxon>Ruania</taxon>
    </lineage>
</organism>
<dbReference type="PANTHER" id="PTHR21340">
    <property type="entry name" value="DIADENOSINE 5,5-P1,P4-TETRAPHOSPHATE PYROPHOSPHOHYDROLASE MUTT"/>
    <property type="match status" value="1"/>
</dbReference>
<dbReference type="EMBL" id="CP063169">
    <property type="protein sequence ID" value="QOR72393.1"/>
    <property type="molecule type" value="Genomic_DNA"/>
</dbReference>
<dbReference type="CDD" id="cd03673">
    <property type="entry name" value="NUDIX_Ap6A_hydrolase"/>
    <property type="match status" value="1"/>
</dbReference>
<keyword evidence="4" id="KW-1185">Reference proteome</keyword>
<dbReference type="Gene3D" id="3.90.79.10">
    <property type="entry name" value="Nucleoside Triphosphate Pyrophosphohydrolase"/>
    <property type="match status" value="1"/>
</dbReference>
<dbReference type="PANTHER" id="PTHR21340:SF0">
    <property type="entry name" value="BIS(5'-NUCLEOSYL)-TETRAPHOSPHATASE [ASYMMETRICAL]"/>
    <property type="match status" value="1"/>
</dbReference>
<sequence>MSPSMVIAAGGIVVRVRAHGPELVLIHRPKYDDWSLPKGKVDPGEGIADAALREVEEETALRCELGDYVGTIVYTDETDSPKRTHYWLMSVVGERDFVPNREIDGRRWVSIDDATALLRRAEDRSLLDVITPAVALP</sequence>
<dbReference type="AlphaFoldDB" id="A0A7M1T0I0"/>
<evidence type="ECO:0000313" key="3">
    <source>
        <dbReference type="EMBL" id="QOR72393.1"/>
    </source>
</evidence>
<evidence type="ECO:0000259" key="2">
    <source>
        <dbReference type="PROSITE" id="PS51462"/>
    </source>
</evidence>
<feature type="domain" description="Nudix hydrolase" evidence="2">
    <location>
        <begin position="5"/>
        <end position="131"/>
    </location>
</feature>
<dbReference type="PRINTS" id="PR00502">
    <property type="entry name" value="NUDIXFAMILY"/>
</dbReference>
<keyword evidence="1 3" id="KW-0378">Hydrolase</keyword>
<protein>
    <submittedName>
        <fullName evidence="3">NUDIX hydrolase</fullName>
    </submittedName>
</protein>
<dbReference type="GO" id="GO:0006167">
    <property type="term" value="P:AMP biosynthetic process"/>
    <property type="evidence" value="ECO:0007669"/>
    <property type="project" value="TreeGrafter"/>
</dbReference>
<dbReference type="SUPFAM" id="SSF55811">
    <property type="entry name" value="Nudix"/>
    <property type="match status" value="1"/>
</dbReference>
<name>A0A7M1T0I0_9MICO</name>
<evidence type="ECO:0000313" key="4">
    <source>
        <dbReference type="Proteomes" id="UP000593758"/>
    </source>
</evidence>
<dbReference type="KEGG" id="halt:IM660_09310"/>
<proteinExistence type="predicted"/>
<evidence type="ECO:0000256" key="1">
    <source>
        <dbReference type="ARBA" id="ARBA00022801"/>
    </source>
</evidence>
<dbReference type="RefSeq" id="WP_193499031.1">
    <property type="nucleotide sequence ID" value="NZ_CP063169.1"/>
</dbReference>
<reference evidence="3" key="1">
    <citation type="submission" date="2020-10" db="EMBL/GenBank/DDBJ databases">
        <title>Haloactinobacterium sp. RN3S43, a bacterium isolated from saline soil.</title>
        <authorList>
            <person name="Sun J.-Q."/>
        </authorList>
    </citation>
    <scope>NUCLEOTIDE SEQUENCE [LARGE SCALE GENOMIC DNA]</scope>
    <source>
        <strain evidence="3">RN3S43</strain>
    </source>
</reference>
<dbReference type="InterPro" id="IPR051325">
    <property type="entry name" value="Nudix_hydrolase_domain"/>
</dbReference>
<dbReference type="Proteomes" id="UP000593758">
    <property type="component" value="Chromosome"/>
</dbReference>
<dbReference type="GO" id="GO:0006754">
    <property type="term" value="P:ATP biosynthetic process"/>
    <property type="evidence" value="ECO:0007669"/>
    <property type="project" value="TreeGrafter"/>
</dbReference>
<dbReference type="InterPro" id="IPR020476">
    <property type="entry name" value="Nudix_hydrolase"/>
</dbReference>